<evidence type="ECO:0000256" key="3">
    <source>
        <dbReference type="ARBA" id="ARBA00022741"/>
    </source>
</evidence>
<dbReference type="InterPro" id="IPR045864">
    <property type="entry name" value="aa-tRNA-synth_II/BPL/LPL"/>
</dbReference>
<dbReference type="Gene3D" id="3.30.110.30">
    <property type="entry name" value="C-terminal domain of ProRS"/>
    <property type="match status" value="1"/>
</dbReference>
<dbReference type="InterPro" id="IPR002314">
    <property type="entry name" value="aa-tRNA-synt_IIb"/>
</dbReference>
<evidence type="ECO:0000256" key="2">
    <source>
        <dbReference type="ARBA" id="ARBA00022598"/>
    </source>
</evidence>
<evidence type="ECO:0000256" key="6">
    <source>
        <dbReference type="ARBA" id="ARBA00023146"/>
    </source>
</evidence>
<keyword evidence="6 8" id="KW-0030">Aminoacyl-tRNA synthetase</keyword>
<dbReference type="InterPro" id="IPR004499">
    <property type="entry name" value="Pro-tRNA-ligase_IIa_arc-type"/>
</dbReference>
<evidence type="ECO:0000256" key="8">
    <source>
        <dbReference type="HAMAP-Rule" id="MF_01571"/>
    </source>
</evidence>
<dbReference type="EC" id="6.1.1.15" evidence="8"/>
<proteinExistence type="inferred from homology"/>
<dbReference type="InterPro" id="IPR016061">
    <property type="entry name" value="Pro-tRNA_ligase_II_C"/>
</dbReference>
<keyword evidence="5 8" id="KW-0648">Protein biosynthesis</keyword>
<dbReference type="AlphaFoldDB" id="A0AAX4NF06"/>
<keyword evidence="3 8" id="KW-0547">Nucleotide-binding</keyword>
<dbReference type="GeneID" id="95967195"/>
<dbReference type="InterPro" id="IPR006195">
    <property type="entry name" value="aa-tRNA-synth_II"/>
</dbReference>
<dbReference type="CDD" id="cd00778">
    <property type="entry name" value="ProRS_core_arch_euk"/>
    <property type="match status" value="1"/>
</dbReference>
<comment type="function">
    <text evidence="8">Catalyzes the attachment of proline to tRNA(Pro) in a two-step reaction: proline is first activated by ATP to form Pro-AMP and then transferred to the acceptor end of tRNA(Pro).</text>
</comment>
<dbReference type="InterPro" id="IPR002316">
    <property type="entry name" value="Pro-tRNA-ligase_IIa"/>
</dbReference>
<keyword evidence="4 8" id="KW-0067">ATP-binding</keyword>
<organism evidence="10 11">
    <name type="scientific">Oxyplasma meridianum</name>
    <dbReference type="NCBI Taxonomy" id="3073602"/>
    <lineage>
        <taxon>Archaea</taxon>
        <taxon>Methanobacteriati</taxon>
        <taxon>Thermoplasmatota</taxon>
        <taxon>Thermoplasmata</taxon>
        <taxon>Thermoplasmatales</taxon>
        <taxon>Thermoplasmataceae</taxon>
        <taxon>Oxyplasma</taxon>
    </lineage>
</organism>
<dbReference type="InterPro" id="IPR017449">
    <property type="entry name" value="Pro-tRNA_synth_II"/>
</dbReference>
<dbReference type="GO" id="GO:0017101">
    <property type="term" value="C:aminoacyl-tRNA synthetase multienzyme complex"/>
    <property type="evidence" value="ECO:0007669"/>
    <property type="project" value="TreeGrafter"/>
</dbReference>
<comment type="domain">
    <text evidence="8">Consists of three domains: the N-terminal catalytic domain, the anticodon-binding domain and the C-terminal extension.</text>
</comment>
<dbReference type="SUPFAM" id="SSF55681">
    <property type="entry name" value="Class II aaRS and biotin synthetases"/>
    <property type="match status" value="1"/>
</dbReference>
<dbReference type="Gene3D" id="3.40.50.800">
    <property type="entry name" value="Anticodon-binding domain"/>
    <property type="match status" value="1"/>
</dbReference>
<evidence type="ECO:0000256" key="5">
    <source>
        <dbReference type="ARBA" id="ARBA00022917"/>
    </source>
</evidence>
<reference evidence="10 11" key="1">
    <citation type="submission" date="2023-09" db="EMBL/GenBank/DDBJ databases">
        <authorList>
            <person name="Golyshina O.V."/>
            <person name="Lunev E.A."/>
            <person name="Bargiela R."/>
            <person name="Gaines M.C."/>
            <person name="Daum B."/>
            <person name="Bale N.J."/>
            <person name="Koenen M."/>
            <person name="Sinninghe Damst J.S."/>
            <person name="Yakimov M."/>
            <person name="Golyshin P.N."/>
        </authorList>
    </citation>
    <scope>NUCLEOTIDE SEQUENCE [LARGE SCALE GENOMIC DNA]</scope>
    <source>
        <strain evidence="10 11">M1</strain>
    </source>
</reference>
<dbReference type="RefSeq" id="WP_393971881.1">
    <property type="nucleotide sequence ID" value="NZ_CP133772.1"/>
</dbReference>
<name>A0AAX4NF06_9ARCH</name>
<feature type="domain" description="Aminoacyl-transfer RNA synthetases class-II family profile" evidence="9">
    <location>
        <begin position="30"/>
        <end position="277"/>
    </location>
</feature>
<dbReference type="GO" id="GO:0006433">
    <property type="term" value="P:prolyl-tRNA aminoacylation"/>
    <property type="evidence" value="ECO:0007669"/>
    <property type="project" value="UniProtKB-UniRule"/>
</dbReference>
<dbReference type="KEGG" id="omr:OXIME_000468"/>
<dbReference type="EMBL" id="CP133772">
    <property type="protein sequence ID" value="WYX99922.1"/>
    <property type="molecule type" value="Genomic_DNA"/>
</dbReference>
<accession>A0AAX4NF06</accession>
<dbReference type="GO" id="GO:0005524">
    <property type="term" value="F:ATP binding"/>
    <property type="evidence" value="ECO:0007669"/>
    <property type="project" value="UniProtKB-UniRule"/>
</dbReference>
<keyword evidence="11" id="KW-1185">Reference proteome</keyword>
<dbReference type="PANTHER" id="PTHR43382:SF2">
    <property type="entry name" value="BIFUNCTIONAL GLUTAMATE_PROLINE--TRNA LIGASE"/>
    <property type="match status" value="1"/>
</dbReference>
<evidence type="ECO:0000256" key="1">
    <source>
        <dbReference type="ARBA" id="ARBA00004496"/>
    </source>
</evidence>
<dbReference type="Gene3D" id="3.30.930.10">
    <property type="entry name" value="Bira Bifunctional Protein, Domain 2"/>
    <property type="match status" value="1"/>
</dbReference>
<evidence type="ECO:0000313" key="10">
    <source>
        <dbReference type="EMBL" id="WYX99922.1"/>
    </source>
</evidence>
<dbReference type="SUPFAM" id="SSF64586">
    <property type="entry name" value="C-terminal domain of ProRS"/>
    <property type="match status" value="1"/>
</dbReference>
<protein>
    <recommendedName>
        <fullName evidence="8">Proline--tRNA ligase</fullName>
        <ecNumber evidence="8">6.1.1.15</ecNumber>
    </recommendedName>
    <alternativeName>
        <fullName evidence="8">Prolyl-tRNA synthetase</fullName>
        <shortName evidence="8">ProRS</shortName>
    </alternativeName>
</protein>
<evidence type="ECO:0000313" key="11">
    <source>
        <dbReference type="Proteomes" id="UP001451606"/>
    </source>
</evidence>
<dbReference type="FunFam" id="3.30.930.10:FF:000037">
    <property type="entry name" value="Proline--tRNA ligase"/>
    <property type="match status" value="1"/>
</dbReference>
<dbReference type="PROSITE" id="PS50862">
    <property type="entry name" value="AA_TRNA_LIGASE_II"/>
    <property type="match status" value="1"/>
</dbReference>
<dbReference type="InterPro" id="IPR036621">
    <property type="entry name" value="Anticodon-bd_dom_sf"/>
</dbReference>
<evidence type="ECO:0000259" key="9">
    <source>
        <dbReference type="PROSITE" id="PS50862"/>
    </source>
</evidence>
<sequence length="465" mass="54169">MENKKDNFSEWYNEIIEISGLSDKRYPVKGMNVWMPYGLKAMQFIDNLTRKYVDAMDFQEVSFPVLITRGQLMVEFEHVKGFENELFWITKGGSEKLEEDMAMRPTSEAAMYPMFALWIRSHADLPMKIYQIVNVYRYETKHTRSFIRIREIHFFEAHTAHATYEDAEKQMDEYLIIWKKLTEMLCLPYLVNQRPDWDKFPGAKYTLAFDTVMPSGRALQIGTIHQYGTNFSKNYNITYALEDGSHELVSQTTFGMSERLLAAIISIHGDDTGLIFPPDIAPVQIIIVPIPSRKVDVEAYSYKILENLREMDFRVKMDDRDAYTPGYKYNDWEMRGVPLRIEIGAREVEKSRVTVSLRTEKEKMNMEKDEFFANIHSLLSTVKKTLTERSIDTMKKMTINAENIDEIKGLERIAKLFWCGSEECSRKIEEQTEMSCLGMNHDSKDKGKCIVCGKDGFTAIFARTY</sequence>
<comment type="similarity">
    <text evidence="8">Belongs to the class-II aminoacyl-tRNA synthetase family. ProS type 3 subfamily.</text>
</comment>
<dbReference type="NCBIfam" id="TIGR00408">
    <property type="entry name" value="proS_fam_I"/>
    <property type="match status" value="1"/>
</dbReference>
<dbReference type="SUPFAM" id="SSF52954">
    <property type="entry name" value="Class II aaRS ABD-related"/>
    <property type="match status" value="1"/>
</dbReference>
<dbReference type="PRINTS" id="PR01046">
    <property type="entry name" value="TRNASYNTHPRO"/>
</dbReference>
<dbReference type="Proteomes" id="UP001451606">
    <property type="component" value="Chromosome"/>
</dbReference>
<evidence type="ECO:0000256" key="4">
    <source>
        <dbReference type="ARBA" id="ARBA00022840"/>
    </source>
</evidence>
<comment type="subcellular location">
    <subcellularLocation>
        <location evidence="1 8">Cytoplasm</location>
    </subcellularLocation>
</comment>
<dbReference type="GO" id="GO:0004827">
    <property type="term" value="F:proline-tRNA ligase activity"/>
    <property type="evidence" value="ECO:0007669"/>
    <property type="project" value="UniProtKB-UniRule"/>
</dbReference>
<keyword evidence="2 8" id="KW-0436">Ligase</keyword>
<dbReference type="Pfam" id="PF09180">
    <property type="entry name" value="ProRS-C_1"/>
    <property type="match status" value="1"/>
</dbReference>
<comment type="subunit">
    <text evidence="8">Homodimer.</text>
</comment>
<gene>
    <name evidence="8 10" type="primary">proS</name>
    <name evidence="10" type="ORF">OXIME_000468</name>
</gene>
<comment type="catalytic activity">
    <reaction evidence="7 8">
        <text>tRNA(Pro) + L-proline + ATP = L-prolyl-tRNA(Pro) + AMP + diphosphate</text>
        <dbReference type="Rhea" id="RHEA:14305"/>
        <dbReference type="Rhea" id="RHEA-COMP:9700"/>
        <dbReference type="Rhea" id="RHEA-COMP:9702"/>
        <dbReference type="ChEBI" id="CHEBI:30616"/>
        <dbReference type="ChEBI" id="CHEBI:33019"/>
        <dbReference type="ChEBI" id="CHEBI:60039"/>
        <dbReference type="ChEBI" id="CHEBI:78442"/>
        <dbReference type="ChEBI" id="CHEBI:78532"/>
        <dbReference type="ChEBI" id="CHEBI:456215"/>
        <dbReference type="EC" id="6.1.1.15"/>
    </reaction>
</comment>
<dbReference type="PANTHER" id="PTHR43382">
    <property type="entry name" value="PROLYL-TRNA SYNTHETASE"/>
    <property type="match status" value="1"/>
</dbReference>
<dbReference type="SMART" id="SM00946">
    <property type="entry name" value="ProRS-C_1"/>
    <property type="match status" value="1"/>
</dbReference>
<dbReference type="Pfam" id="PF00587">
    <property type="entry name" value="tRNA-synt_2b"/>
    <property type="match status" value="1"/>
</dbReference>
<evidence type="ECO:0000256" key="7">
    <source>
        <dbReference type="ARBA" id="ARBA00047671"/>
    </source>
</evidence>
<dbReference type="GO" id="GO:0005737">
    <property type="term" value="C:cytoplasm"/>
    <property type="evidence" value="ECO:0007669"/>
    <property type="project" value="UniProtKB-SubCell"/>
</dbReference>
<dbReference type="Pfam" id="PF03129">
    <property type="entry name" value="HGTP_anticodon"/>
    <property type="match status" value="1"/>
</dbReference>
<dbReference type="InterPro" id="IPR033721">
    <property type="entry name" value="ProRS_core_arch_euk"/>
</dbReference>
<dbReference type="HAMAP" id="MF_01571">
    <property type="entry name" value="Pro_tRNA_synth_type3"/>
    <property type="match status" value="1"/>
</dbReference>
<dbReference type="InterPro" id="IPR004154">
    <property type="entry name" value="Anticodon-bd"/>
</dbReference>
<keyword evidence="8" id="KW-0963">Cytoplasm</keyword>